<keyword evidence="1" id="KW-0812">Transmembrane</keyword>
<keyword evidence="1" id="KW-1133">Transmembrane helix</keyword>
<reference evidence="3" key="2">
    <citation type="submission" date="2015-07" db="EMBL/GenBank/DDBJ databases">
        <title>Contrasting host-pathogen interactions and genome evolution in two generalist and specialist microsporidian pathogens of mosquitoes.</title>
        <authorList>
            <consortium name="The Broad Institute Genomics Platform"/>
            <consortium name="The Broad Institute Genome Sequencing Center for Infectious Disease"/>
            <person name="Cuomo C.A."/>
            <person name="Sanscrainte N.D."/>
            <person name="Goldberg J.M."/>
            <person name="Heiman D."/>
            <person name="Young S."/>
            <person name="Zeng Q."/>
            <person name="Becnel J.J."/>
            <person name="Birren B.W."/>
        </authorList>
    </citation>
    <scope>NUCLEOTIDE SEQUENCE [LARGE SCALE GENOMIC DNA]</scope>
    <source>
        <strain evidence="3">USNM 41457</strain>
    </source>
</reference>
<evidence type="ECO:0000313" key="3">
    <source>
        <dbReference type="Proteomes" id="UP000003163"/>
    </source>
</evidence>
<sequence length="160" mass="18793">MKKGLYTLVAITVWIFFWLIFICKIPGVGPFTLQNSDIKNIDSKLTTPILQANQQHIPIEKVINGFKKKQKYFSINLDVPMQQNYDSNNILENMKNPIKLNKSSGIESVDRGFKDENFLMDNGHIGSNDTSIEYEFGNFVQKTRKNQQFYEYRYRRINIR</sequence>
<accession>J9DFP7</accession>
<dbReference type="HOGENOM" id="CLU_1652128_0_0_1"/>
<dbReference type="AlphaFoldDB" id="J9DFP7"/>
<evidence type="ECO:0000313" key="2">
    <source>
        <dbReference type="EMBL" id="EJW01425.1"/>
    </source>
</evidence>
<feature type="transmembrane region" description="Helical" evidence="1">
    <location>
        <begin position="6"/>
        <end position="23"/>
    </location>
</feature>
<reference evidence="2 3" key="1">
    <citation type="submission" date="2011-08" db="EMBL/GenBank/DDBJ databases">
        <authorList>
            <person name="Liu Z.J."/>
            <person name="Shi F.L."/>
            <person name="Lu J.Q."/>
            <person name="Li M."/>
            <person name="Wang Z.L."/>
        </authorList>
    </citation>
    <scope>NUCLEOTIDE SEQUENCE [LARGE SCALE GENOMIC DNA]</scope>
    <source>
        <strain evidence="2 3">USNM 41457</strain>
    </source>
</reference>
<comment type="caution">
    <text evidence="2">The sequence shown here is derived from an EMBL/GenBank/DDBJ whole genome shotgun (WGS) entry which is preliminary data.</text>
</comment>
<protein>
    <submittedName>
        <fullName evidence="2">Uncharacterized protein</fullName>
    </submittedName>
</protein>
<dbReference type="VEuPathDB" id="MicrosporidiaDB:EDEG_03958"/>
<evidence type="ECO:0000256" key="1">
    <source>
        <dbReference type="SAM" id="Phobius"/>
    </source>
</evidence>
<gene>
    <name evidence="2" type="ORF">EDEG_03958</name>
</gene>
<keyword evidence="3" id="KW-1185">Reference proteome</keyword>
<keyword evidence="1" id="KW-0472">Membrane</keyword>
<dbReference type="Proteomes" id="UP000003163">
    <property type="component" value="Unassembled WGS sequence"/>
</dbReference>
<name>J9DFP7_EDHAE</name>
<proteinExistence type="predicted"/>
<organism evidence="2 3">
    <name type="scientific">Edhazardia aedis (strain USNM 41457)</name>
    <name type="common">Microsporidian parasite</name>
    <dbReference type="NCBI Taxonomy" id="1003232"/>
    <lineage>
        <taxon>Eukaryota</taxon>
        <taxon>Fungi</taxon>
        <taxon>Fungi incertae sedis</taxon>
        <taxon>Microsporidia</taxon>
        <taxon>Edhazardia</taxon>
    </lineage>
</organism>
<dbReference type="EMBL" id="AFBI03000158">
    <property type="protein sequence ID" value="EJW01425.1"/>
    <property type="molecule type" value="Genomic_DNA"/>
</dbReference>
<dbReference type="InParanoid" id="J9DFP7"/>